<dbReference type="EMBL" id="LM995447">
    <property type="protein sequence ID" value="CDZ24131.1"/>
    <property type="molecule type" value="Genomic_DNA"/>
</dbReference>
<organism evidence="1 2">
    <name type="scientific">[Clostridium] cellulosi</name>
    <dbReference type="NCBI Taxonomy" id="29343"/>
    <lineage>
        <taxon>Bacteria</taxon>
        <taxon>Bacillati</taxon>
        <taxon>Bacillota</taxon>
        <taxon>Clostridia</taxon>
        <taxon>Eubacteriales</taxon>
        <taxon>Oscillospiraceae</taxon>
        <taxon>Oscillospiraceae incertae sedis</taxon>
    </lineage>
</organism>
<evidence type="ECO:0000313" key="1">
    <source>
        <dbReference type="EMBL" id="CDZ24131.1"/>
    </source>
</evidence>
<protein>
    <submittedName>
        <fullName evidence="1">Uncharacterized protein</fullName>
    </submittedName>
</protein>
<dbReference type="PATRIC" id="fig|29343.3.peg.1070"/>
<keyword evidence="2" id="KW-1185">Reference proteome</keyword>
<dbReference type="STRING" id="29343.CCDG5_1014"/>
<name>A0A078KKC3_9FIRM</name>
<dbReference type="AlphaFoldDB" id="A0A078KKC3"/>
<dbReference type="InterPro" id="IPR009711">
    <property type="entry name" value="UPF0473"/>
</dbReference>
<sequence>MGREPDGTLITLLDENGEEKEFEHLASLEYEGSTYVALIPAFQKPEELVESDGNLVILKIESDDKGEDILVTVDDDDEFYTVSKKFEKMLENEYEIIDDEDETNDVE</sequence>
<dbReference type="KEGG" id="ccel:CCDG5_1014"/>
<evidence type="ECO:0000313" key="2">
    <source>
        <dbReference type="Proteomes" id="UP000032431"/>
    </source>
</evidence>
<proteinExistence type="predicted"/>
<dbReference type="HOGENOM" id="CLU_146610_3_1_9"/>
<dbReference type="Pfam" id="PF06949">
    <property type="entry name" value="DUF1292"/>
    <property type="match status" value="1"/>
</dbReference>
<accession>A0A078KKC3</accession>
<reference evidence="2" key="1">
    <citation type="submission" date="2014-07" db="EMBL/GenBank/DDBJ databases">
        <authorList>
            <person name="Wibberg D."/>
        </authorList>
    </citation>
    <scope>NUCLEOTIDE SEQUENCE [LARGE SCALE GENOMIC DNA]</scope>
    <source>
        <strain evidence="2">DG5</strain>
    </source>
</reference>
<dbReference type="Proteomes" id="UP000032431">
    <property type="component" value="Chromosome I"/>
</dbReference>
<dbReference type="OrthoDB" id="2056794at2"/>
<gene>
    <name evidence="1" type="ORF">CCDG5_1014</name>
</gene>